<evidence type="ECO:0000313" key="12">
    <source>
        <dbReference type="Proteomes" id="UP000014463"/>
    </source>
</evidence>
<protein>
    <recommendedName>
        <fullName evidence="3">protein O-GlcNAc transferase</fullName>
        <ecNumber evidence="3">2.4.1.255</ecNumber>
    </recommendedName>
</protein>
<dbReference type="InterPro" id="IPR011990">
    <property type="entry name" value="TPR-like_helical_dom_sf"/>
</dbReference>
<feature type="repeat" description="TPR" evidence="8">
    <location>
        <begin position="51"/>
        <end position="84"/>
    </location>
</feature>
<dbReference type="Gene3D" id="3.40.50.11380">
    <property type="match status" value="1"/>
</dbReference>
<dbReference type="Pfam" id="PF13431">
    <property type="entry name" value="TPR_17"/>
    <property type="match status" value="1"/>
</dbReference>
<comment type="pathway">
    <text evidence="1">Protein modification; protein glycosylation.</text>
</comment>
<comment type="caution">
    <text evidence="11">The sequence shown here is derived from an EMBL/GenBank/DDBJ whole genome shotgun (WGS) entry which is preliminary data.</text>
</comment>
<organism evidence="11 12">
    <name type="scientific">Litchfieldella anticariensis (strain DSM 16096 / CECT 5854 / CIP 108499 / LMG 22089 / FP35)</name>
    <name type="common">Halomonas anticariensis</name>
    <dbReference type="NCBI Taxonomy" id="1121939"/>
    <lineage>
        <taxon>Bacteria</taxon>
        <taxon>Pseudomonadati</taxon>
        <taxon>Pseudomonadota</taxon>
        <taxon>Gammaproteobacteria</taxon>
        <taxon>Oceanospirillales</taxon>
        <taxon>Halomonadaceae</taxon>
        <taxon>Litchfieldella</taxon>
    </lineage>
</organism>
<keyword evidence="4" id="KW-0328">Glycosyltransferase</keyword>
<proteinExistence type="inferred from homology"/>
<evidence type="ECO:0000256" key="2">
    <source>
        <dbReference type="ARBA" id="ARBA00005386"/>
    </source>
</evidence>
<keyword evidence="9" id="KW-0175">Coiled coil</keyword>
<evidence type="ECO:0000256" key="5">
    <source>
        <dbReference type="ARBA" id="ARBA00022679"/>
    </source>
</evidence>
<dbReference type="Proteomes" id="UP000014463">
    <property type="component" value="Unassembled WGS sequence"/>
</dbReference>
<comment type="similarity">
    <text evidence="2">Belongs to the glycosyltransferase 41 family. O-GlcNAc transferase subfamily.</text>
</comment>
<evidence type="ECO:0000256" key="9">
    <source>
        <dbReference type="SAM" id="Coils"/>
    </source>
</evidence>
<dbReference type="Gene3D" id="1.25.40.10">
    <property type="entry name" value="Tetratricopeptide repeat domain"/>
    <property type="match status" value="1"/>
</dbReference>
<dbReference type="Pfam" id="PF13844">
    <property type="entry name" value="Glyco_transf_41"/>
    <property type="match status" value="2"/>
</dbReference>
<evidence type="ECO:0000256" key="8">
    <source>
        <dbReference type="PROSITE-ProRule" id="PRU00339"/>
    </source>
</evidence>
<feature type="coiled-coil region" evidence="9">
    <location>
        <begin position="23"/>
        <end position="50"/>
    </location>
</feature>
<name>S2LFT3_LITA3</name>
<dbReference type="EC" id="2.4.1.255" evidence="3"/>
<evidence type="ECO:0000256" key="4">
    <source>
        <dbReference type="ARBA" id="ARBA00022676"/>
    </source>
</evidence>
<feature type="repeat" description="TPR" evidence="8">
    <location>
        <begin position="119"/>
        <end position="152"/>
    </location>
</feature>
<sequence length="944" mass="106023">MSLEQAKAVTERQPANVDAWKILGAHLSDADRLQEAKEALEKACQLDTRDCETLALLGQVEYKLGYADRALEFLSRAVEVNRDYARAHHYLGYIYHNSAQQDKALYHCEIADRLQPNVYETLNTKGNVLVALSRQREAVDVFRKAISLRPKSYYAWNNLANAEKDLGRLNEALSNYEKASCLAPEYPGPFSNIITTSHYLPDIKKEEITKLCKKWNKLFGLANVNRPETSKYKGKCLRIGLISDGFRGHPVGRMVTSAVEEIVKGPIEFYFYSTSSASDYLTTRLQKISSSWAFVEQLNDSELADKIRRDEIDILIDMAGHNAGNRMLTMAMQPAPLLVKWVGGLINTTGIEAIDYLITDSVETPPGCDTEYVENLIRMPDDYICYDPPHAYTPDVVDLPANRNGYLTFGCFNNAIKINEVLLKHWVDILVNIPNARLYLKSHQYSNSEVAEKITSFLEGEGIAHERVLIEGPSSHAELLQCYNNVDIALDPWPYSGGLTTCEALLMGVPVITYPGPTFAGRHSASHLINAGLPELVANNWEHYKQLAVDLASDLESLSVIRRNLRSQLKSSPVCDAPRFAKHFTTVMRAIWQRYCEDKAPAALTFNKEGEAWFEGESQPVEIVNAELLLESEKENDFQWKFSGKIIALDNGAKLLQDSGFDGLRALDTFAVVGFDPVSRISNPQRFEGSEDVQLFPHAVLGNGQPATLYACLSPEMGSTLHPLPPEQLPEEKRPGAQVLTTLPINTITLDSIEGLQSLDWLILDDLSDSMVVLEHGEKALRETLLIQARVAFQPTHERQPNLTEISHWMSRHGFRFYRLNDLAHRSHLPVRDDLQGYQATELESADALFLPSHERLAKLDDNQKTKLAFLLHTIYSVKDITYSLIASVDSEKAERYLRAEGIVAINDAESEAIESKNSQGKVQSSYEFDDTISQDIDRLMNSH</sequence>
<dbReference type="GO" id="GO:0097363">
    <property type="term" value="F:protein O-acetylglucosaminyltransferase activity"/>
    <property type="evidence" value="ECO:0007669"/>
    <property type="project" value="UniProtKB-EC"/>
</dbReference>
<dbReference type="STRING" id="1121939.L861_18675"/>
<keyword evidence="6" id="KW-0677">Repeat</keyword>
<dbReference type="PANTHER" id="PTHR44835:SF1">
    <property type="entry name" value="PROTEIN O-GLCNAC TRANSFERASE"/>
    <property type="match status" value="1"/>
</dbReference>
<evidence type="ECO:0000256" key="3">
    <source>
        <dbReference type="ARBA" id="ARBA00011970"/>
    </source>
</evidence>
<feature type="domain" description="O-GlcNAc transferase C-terminal" evidence="10">
    <location>
        <begin position="210"/>
        <end position="387"/>
    </location>
</feature>
<accession>S2LFT3</accession>
<feature type="repeat" description="TPR" evidence="8">
    <location>
        <begin position="153"/>
        <end position="186"/>
    </location>
</feature>
<dbReference type="eggNOG" id="COG3914">
    <property type="taxonomic scope" value="Bacteria"/>
</dbReference>
<dbReference type="SUPFAM" id="SSF48452">
    <property type="entry name" value="TPR-like"/>
    <property type="match status" value="1"/>
</dbReference>
<evidence type="ECO:0000256" key="6">
    <source>
        <dbReference type="ARBA" id="ARBA00022737"/>
    </source>
</evidence>
<dbReference type="eggNOG" id="COG0457">
    <property type="taxonomic scope" value="Bacteria"/>
</dbReference>
<dbReference type="Gene3D" id="3.40.50.2000">
    <property type="entry name" value="Glycogen Phosphorylase B"/>
    <property type="match status" value="1"/>
</dbReference>
<dbReference type="PANTHER" id="PTHR44835">
    <property type="entry name" value="UDP-N-ACETYLGLUCOSAMINE--PEPTIDE N-ACETYLGLUCOSAMINYLTRANSFERASE SPINDLY-RELATED"/>
    <property type="match status" value="1"/>
</dbReference>
<dbReference type="PATRIC" id="fig|1121939.11.peg.1185"/>
<dbReference type="PROSITE" id="PS50005">
    <property type="entry name" value="TPR"/>
    <property type="match status" value="4"/>
</dbReference>
<dbReference type="InterPro" id="IPR051939">
    <property type="entry name" value="Glycosyltr_41/O-GlcNAc_trsf"/>
</dbReference>
<dbReference type="InterPro" id="IPR019734">
    <property type="entry name" value="TPR_rpt"/>
</dbReference>
<feature type="domain" description="O-GlcNAc transferase C-terminal" evidence="10">
    <location>
        <begin position="407"/>
        <end position="582"/>
    </location>
</feature>
<keyword evidence="12" id="KW-1185">Reference proteome</keyword>
<reference evidence="11 12" key="1">
    <citation type="journal article" date="2013" name="Genome Announc.">
        <title>Draft genome sequence of the moderately halophilic gammaproteobacterium Halomonas anticariensis FP35.</title>
        <authorList>
            <person name="Tahrioui A."/>
            <person name="Quesada E."/>
            <person name="Llamas I."/>
        </authorList>
    </citation>
    <scope>NUCLEOTIDE SEQUENCE [LARGE SCALE GENOMIC DNA]</scope>
    <source>
        <strain evidence="12">DSM 16096 / CECT 5854 / LMG 22089 / FP35</strain>
    </source>
</reference>
<keyword evidence="5" id="KW-0808">Transferase</keyword>
<dbReference type="AlphaFoldDB" id="S2LFT3"/>
<evidence type="ECO:0000259" key="10">
    <source>
        <dbReference type="Pfam" id="PF13844"/>
    </source>
</evidence>
<dbReference type="InterPro" id="IPR029489">
    <property type="entry name" value="OGT/SEC/SPY_C"/>
</dbReference>
<dbReference type="SUPFAM" id="SSF53756">
    <property type="entry name" value="UDP-Glycosyltransferase/glycogen phosphorylase"/>
    <property type="match status" value="1"/>
</dbReference>
<dbReference type="SMART" id="SM00028">
    <property type="entry name" value="TPR"/>
    <property type="match status" value="5"/>
</dbReference>
<evidence type="ECO:0000256" key="7">
    <source>
        <dbReference type="ARBA" id="ARBA00022803"/>
    </source>
</evidence>
<dbReference type="EMBL" id="ASTJ01000012">
    <property type="protein sequence ID" value="EPC03561.1"/>
    <property type="molecule type" value="Genomic_DNA"/>
</dbReference>
<feature type="repeat" description="TPR" evidence="8">
    <location>
        <begin position="17"/>
        <end position="50"/>
    </location>
</feature>
<keyword evidence="7 8" id="KW-0802">TPR repeat</keyword>
<evidence type="ECO:0000313" key="11">
    <source>
        <dbReference type="EMBL" id="EPC03561.1"/>
    </source>
</evidence>
<gene>
    <name evidence="11" type="ORF">L861_18675</name>
</gene>
<evidence type="ECO:0000256" key="1">
    <source>
        <dbReference type="ARBA" id="ARBA00004922"/>
    </source>
</evidence>